<dbReference type="Proteomes" id="UP000202888">
    <property type="component" value="Segment"/>
</dbReference>
<dbReference type="OrthoDB" id="37613at10239"/>
<sequence>MLALIKSRVVYDRIPINTAEELRDNITDVRMFNDELDLFYPCGKPGMVKRLCFVKAADVDFDGETYDDALTHFQENYKKYWEVINV</sequence>
<name>A0A0D4DBF1_9CAUD</name>
<keyword evidence="2" id="KW-1185">Reference proteome</keyword>
<dbReference type="EMBL" id="KP671755">
    <property type="protein sequence ID" value="AJT60893.1"/>
    <property type="molecule type" value="Genomic_DNA"/>
</dbReference>
<proteinExistence type="predicted"/>
<dbReference type="GeneID" id="26628378"/>
<protein>
    <submittedName>
        <fullName evidence="1">Uncharacterized protein</fullName>
    </submittedName>
</protein>
<reference evidence="1 2" key="1">
    <citation type="journal article" date="2016" name="Genom Data">
        <title>Complete genome sequence of a giant Vibrio phage ValKK3 infecting Vibrio alginolyticus.</title>
        <authorList>
            <person name="Lal T.M."/>
            <person name="Sano M."/>
            <person name="Hatai K."/>
            <person name="Ransangan J."/>
        </authorList>
    </citation>
    <scope>NUCLEOTIDE SEQUENCE [LARGE SCALE GENOMIC DNA]</scope>
</reference>
<organism evidence="1 2">
    <name type="scientific">Vibrio phage ValKK3</name>
    <dbReference type="NCBI Taxonomy" id="1610855"/>
    <lineage>
        <taxon>Viruses</taxon>
        <taxon>Duplodnaviria</taxon>
        <taxon>Heunggongvirae</taxon>
        <taxon>Uroviricota</taxon>
        <taxon>Caudoviricetes</taxon>
        <taxon>Pantevenvirales</taxon>
        <taxon>Straboviridae</taxon>
        <taxon>Schizotequatrovirus</taxon>
        <taxon>Schizotequatrovirus valkk3</taxon>
    </lineage>
</organism>
<dbReference type="KEGG" id="vg:26628378"/>
<evidence type="ECO:0000313" key="2">
    <source>
        <dbReference type="Proteomes" id="UP000202888"/>
    </source>
</evidence>
<evidence type="ECO:0000313" key="1">
    <source>
        <dbReference type="EMBL" id="AJT60893.1"/>
    </source>
</evidence>
<dbReference type="RefSeq" id="YP_009201155.1">
    <property type="nucleotide sequence ID" value="NC_028829.1"/>
</dbReference>
<accession>A0A0D4DBF1</accession>